<dbReference type="AlphaFoldDB" id="A0AAW6SVD6"/>
<dbReference type="NCBIfam" id="TIGR00933">
    <property type="entry name" value="2a38"/>
    <property type="match status" value="1"/>
</dbReference>
<dbReference type="PANTHER" id="PTHR32024">
    <property type="entry name" value="TRK SYSTEM POTASSIUM UPTAKE PROTEIN TRKG-RELATED"/>
    <property type="match status" value="1"/>
</dbReference>
<name>A0AAW6SVD6_9BACI</name>
<dbReference type="GO" id="GO:0015379">
    <property type="term" value="F:potassium:chloride symporter activity"/>
    <property type="evidence" value="ECO:0007669"/>
    <property type="project" value="InterPro"/>
</dbReference>
<evidence type="ECO:0000256" key="5">
    <source>
        <dbReference type="ARBA" id="ARBA00022692"/>
    </source>
</evidence>
<feature type="transmembrane region" description="Helical" evidence="10">
    <location>
        <begin position="295"/>
        <end position="328"/>
    </location>
</feature>
<sequence>MINQIYRNLKLTPPKILILGFAVIILIGTLLLSLSVSTTDHRGLSWLNALFTATSATCVTGLVVVDTGTTFSFFGQIVILSLIQIGGLGFMTFATLFALLIGRKISLKERLLLQEAFNVVSPQGVVRLVKTVFLFTVLTEGLGAILLSIRFSFDMPISTAIYYGIFHSISNFNNAGFDLFGEFRSLTGYVEDPVVTLVISSLIILGGIGFIVVHDFLEHKSFQKFSLHSKVVLCTTFSLIILGTIFIFWLEFYNQKTLGPLSFSGKVLASLFQSVTARTAGANTLSIGDLSDSSIFLIIILMFIGASPGSTGGGIKTTTFVTLLGAAWSQVKGKQDVVFFRQRLVPTTIYKAITVSLIGFIVVILVTMTLSITEAETNFLVILFEATSAFGTVGLSMGLTPDLSTFGKILIALTMFIGRLGPLTIAIALTHKQDKEFYRYPKGRFMIG</sequence>
<feature type="transmembrane region" description="Helical" evidence="10">
    <location>
        <begin position="379"/>
        <end position="397"/>
    </location>
</feature>
<comment type="subcellular location">
    <subcellularLocation>
        <location evidence="1">Cell membrane</location>
        <topology evidence="1">Multi-pass membrane protein</topology>
    </subcellularLocation>
</comment>
<feature type="transmembrane region" description="Helical" evidence="10">
    <location>
        <begin position="16"/>
        <end position="34"/>
    </location>
</feature>
<evidence type="ECO:0000256" key="3">
    <source>
        <dbReference type="ARBA" id="ARBA00022475"/>
    </source>
</evidence>
<keyword evidence="6" id="KW-0630">Potassium</keyword>
<feature type="transmembrane region" description="Helical" evidence="10">
    <location>
        <begin position="77"/>
        <end position="101"/>
    </location>
</feature>
<organism evidence="11 12">
    <name type="scientific">Heyndrickxia oleronia</name>
    <dbReference type="NCBI Taxonomy" id="38875"/>
    <lineage>
        <taxon>Bacteria</taxon>
        <taxon>Bacillati</taxon>
        <taxon>Bacillota</taxon>
        <taxon>Bacilli</taxon>
        <taxon>Bacillales</taxon>
        <taxon>Bacillaceae</taxon>
        <taxon>Heyndrickxia</taxon>
    </lineage>
</organism>
<dbReference type="InterPro" id="IPR003445">
    <property type="entry name" value="Cat_transpt"/>
</dbReference>
<evidence type="ECO:0000256" key="9">
    <source>
        <dbReference type="ARBA" id="ARBA00023136"/>
    </source>
</evidence>
<keyword evidence="7 10" id="KW-1133">Transmembrane helix</keyword>
<evidence type="ECO:0000313" key="11">
    <source>
        <dbReference type="EMBL" id="MDH5161325.1"/>
    </source>
</evidence>
<gene>
    <name evidence="11" type="ORF">P5X88_10265</name>
</gene>
<evidence type="ECO:0000256" key="10">
    <source>
        <dbReference type="SAM" id="Phobius"/>
    </source>
</evidence>
<evidence type="ECO:0000256" key="8">
    <source>
        <dbReference type="ARBA" id="ARBA00023065"/>
    </source>
</evidence>
<keyword evidence="5 10" id="KW-0812">Transmembrane</keyword>
<keyword evidence="4" id="KW-0633">Potassium transport</keyword>
<keyword evidence="3" id="KW-1003">Cell membrane</keyword>
<feature type="transmembrane region" description="Helical" evidence="10">
    <location>
        <begin position="194"/>
        <end position="217"/>
    </location>
</feature>
<keyword evidence="9 10" id="KW-0472">Membrane</keyword>
<dbReference type="EMBL" id="JAROYP010000005">
    <property type="protein sequence ID" value="MDH5161325.1"/>
    <property type="molecule type" value="Genomic_DNA"/>
</dbReference>
<evidence type="ECO:0000256" key="1">
    <source>
        <dbReference type="ARBA" id="ARBA00004651"/>
    </source>
</evidence>
<dbReference type="Proteomes" id="UP001159179">
    <property type="component" value="Unassembled WGS sequence"/>
</dbReference>
<proteinExistence type="predicted"/>
<evidence type="ECO:0000313" key="12">
    <source>
        <dbReference type="Proteomes" id="UP001159179"/>
    </source>
</evidence>
<evidence type="ECO:0000256" key="7">
    <source>
        <dbReference type="ARBA" id="ARBA00022989"/>
    </source>
</evidence>
<dbReference type="RefSeq" id="WP_280616612.1">
    <property type="nucleotide sequence ID" value="NZ_JAROYP010000005.1"/>
</dbReference>
<feature type="transmembrane region" description="Helical" evidence="10">
    <location>
        <begin position="46"/>
        <end position="65"/>
    </location>
</feature>
<feature type="transmembrane region" description="Helical" evidence="10">
    <location>
        <begin position="229"/>
        <end position="250"/>
    </location>
</feature>
<keyword evidence="8" id="KW-0406">Ion transport</keyword>
<feature type="transmembrane region" description="Helical" evidence="10">
    <location>
        <begin position="409"/>
        <end position="429"/>
    </location>
</feature>
<protein>
    <submittedName>
        <fullName evidence="11">TrkH family potassium uptake protein</fullName>
    </submittedName>
</protein>
<dbReference type="GO" id="GO:0005886">
    <property type="term" value="C:plasma membrane"/>
    <property type="evidence" value="ECO:0007669"/>
    <property type="project" value="UniProtKB-SubCell"/>
</dbReference>
<accession>A0AAW6SVD6</accession>
<feature type="transmembrane region" description="Helical" evidence="10">
    <location>
        <begin position="132"/>
        <end position="153"/>
    </location>
</feature>
<reference evidence="11" key="1">
    <citation type="submission" date="2023-03" db="EMBL/GenBank/DDBJ databases">
        <title>Bacterial isolates from washroom surfaces on a university campus.</title>
        <authorList>
            <person name="Holman D.B."/>
            <person name="Gzyl K.E."/>
            <person name="Taheri A.E."/>
        </authorList>
    </citation>
    <scope>NUCLEOTIDE SEQUENCE</scope>
    <source>
        <strain evidence="11">RD03</strain>
    </source>
</reference>
<dbReference type="Pfam" id="PF02386">
    <property type="entry name" value="TrkH"/>
    <property type="match status" value="1"/>
</dbReference>
<evidence type="ECO:0000256" key="2">
    <source>
        <dbReference type="ARBA" id="ARBA00022448"/>
    </source>
</evidence>
<dbReference type="PANTHER" id="PTHR32024:SF1">
    <property type="entry name" value="KTR SYSTEM POTASSIUM UPTAKE PROTEIN B"/>
    <property type="match status" value="1"/>
</dbReference>
<comment type="caution">
    <text evidence="11">The sequence shown here is derived from an EMBL/GenBank/DDBJ whole genome shotgun (WGS) entry which is preliminary data.</text>
</comment>
<evidence type="ECO:0000256" key="6">
    <source>
        <dbReference type="ARBA" id="ARBA00022958"/>
    </source>
</evidence>
<evidence type="ECO:0000256" key="4">
    <source>
        <dbReference type="ARBA" id="ARBA00022538"/>
    </source>
</evidence>
<feature type="transmembrane region" description="Helical" evidence="10">
    <location>
        <begin position="349"/>
        <end position="373"/>
    </location>
</feature>
<dbReference type="InterPro" id="IPR004772">
    <property type="entry name" value="TrkH"/>
</dbReference>
<keyword evidence="2" id="KW-0813">Transport</keyword>